<feature type="region of interest" description="Disordered" evidence="1">
    <location>
        <begin position="1"/>
        <end position="23"/>
    </location>
</feature>
<protein>
    <submittedName>
        <fullName evidence="2">Uncharacterized protein</fullName>
    </submittedName>
</protein>
<dbReference type="AlphaFoldDB" id="A0A3P6CIX4"/>
<name>A0A3P6CIX4_BRAOL</name>
<feature type="region of interest" description="Disordered" evidence="1">
    <location>
        <begin position="119"/>
        <end position="211"/>
    </location>
</feature>
<reference evidence="2" key="1">
    <citation type="submission" date="2018-11" db="EMBL/GenBank/DDBJ databases">
        <authorList>
            <consortium name="Genoscope - CEA"/>
            <person name="William W."/>
        </authorList>
    </citation>
    <scope>NUCLEOTIDE SEQUENCE</scope>
</reference>
<dbReference type="EMBL" id="LR031873">
    <property type="protein sequence ID" value="VDD07549.1"/>
    <property type="molecule type" value="Genomic_DNA"/>
</dbReference>
<evidence type="ECO:0000256" key="1">
    <source>
        <dbReference type="SAM" id="MobiDB-lite"/>
    </source>
</evidence>
<proteinExistence type="predicted"/>
<gene>
    <name evidence="2" type="ORF">BOLC4T23565H</name>
</gene>
<sequence length="241" mass="26100">MSALTRLAPLSIHEPTEHSSSGATMYVAPGPLIKPSRVVTSNINTEMDVDMSHGPNLDAMVLTETDLENLEKSVKEFENLEMDDDMIANDDLLRDIPGLDAVHIDALTQFSPVHAEIQDPLQDGLPSSTPERRSAEHANTVMSQEGIAAKPSNTQARKPICVMKRNVPKSPDAKGVRASRKLNAAREHTSQKVKKGITSSKSPIPSSHKLPRIEVYPSALSKNSLSLSGSVVSQKPPSKRS</sequence>
<organism evidence="2">
    <name type="scientific">Brassica oleracea</name>
    <name type="common">Wild cabbage</name>
    <dbReference type="NCBI Taxonomy" id="3712"/>
    <lineage>
        <taxon>Eukaryota</taxon>
        <taxon>Viridiplantae</taxon>
        <taxon>Streptophyta</taxon>
        <taxon>Embryophyta</taxon>
        <taxon>Tracheophyta</taxon>
        <taxon>Spermatophyta</taxon>
        <taxon>Magnoliopsida</taxon>
        <taxon>eudicotyledons</taxon>
        <taxon>Gunneridae</taxon>
        <taxon>Pentapetalae</taxon>
        <taxon>rosids</taxon>
        <taxon>malvids</taxon>
        <taxon>Brassicales</taxon>
        <taxon>Brassicaceae</taxon>
        <taxon>Brassiceae</taxon>
        <taxon>Brassica</taxon>
    </lineage>
</organism>
<accession>A0A3P6CIX4</accession>
<evidence type="ECO:0000313" key="2">
    <source>
        <dbReference type="EMBL" id="VDD07549.1"/>
    </source>
</evidence>